<organism evidence="2 3">
    <name type="scientific">Mixia osmundae (strain CBS 9802 / IAM 14324 / JCM 22182 / KY 12970)</name>
    <dbReference type="NCBI Taxonomy" id="764103"/>
    <lineage>
        <taxon>Eukaryota</taxon>
        <taxon>Fungi</taxon>
        <taxon>Dikarya</taxon>
        <taxon>Basidiomycota</taxon>
        <taxon>Pucciniomycotina</taxon>
        <taxon>Mixiomycetes</taxon>
        <taxon>Mixiales</taxon>
        <taxon>Mixiaceae</taxon>
        <taxon>Mixia</taxon>
    </lineage>
</organism>
<dbReference type="InterPro" id="IPR036291">
    <property type="entry name" value="NAD(P)-bd_dom_sf"/>
</dbReference>
<keyword evidence="3" id="KW-1185">Reference proteome</keyword>
<reference evidence="2 3" key="2">
    <citation type="journal article" date="2012" name="Open Biol.">
        <title>Characteristics of nucleosomes and linker DNA regions on the genome of the basidiomycete Mixia osmundae revealed by mono- and dinucleosome mapping.</title>
        <authorList>
            <person name="Nishida H."/>
            <person name="Kondo S."/>
            <person name="Matsumoto T."/>
            <person name="Suzuki Y."/>
            <person name="Yoshikawa H."/>
            <person name="Taylor T.D."/>
            <person name="Sugiyama J."/>
        </authorList>
    </citation>
    <scope>NUCLEOTIDE SEQUENCE [LARGE SCALE GENOMIC DNA]</scope>
    <source>
        <strain evidence="3">CBS 9802 / IAM 14324 / JCM 22182 / KY 12970</strain>
    </source>
</reference>
<reference evidence="2 3" key="1">
    <citation type="journal article" date="2011" name="J. Gen. Appl. Microbiol.">
        <title>Draft genome sequencing of the enigmatic basidiomycete Mixia osmundae.</title>
        <authorList>
            <person name="Nishida H."/>
            <person name="Nagatsuka Y."/>
            <person name="Sugiyama J."/>
        </authorList>
    </citation>
    <scope>NUCLEOTIDE SEQUENCE [LARGE SCALE GENOMIC DNA]</scope>
    <source>
        <strain evidence="3">CBS 9802 / IAM 14324 / JCM 22182 / KY 12970</strain>
    </source>
</reference>
<dbReference type="InterPro" id="IPR002347">
    <property type="entry name" value="SDR_fam"/>
</dbReference>
<dbReference type="CDD" id="cd05325">
    <property type="entry name" value="carb_red_sniffer_like_SDR_c"/>
    <property type="match status" value="1"/>
</dbReference>
<dbReference type="eggNOG" id="KOG1611">
    <property type="taxonomic scope" value="Eukaryota"/>
</dbReference>
<dbReference type="InParanoid" id="G7DUW2"/>
<dbReference type="InterPro" id="IPR051468">
    <property type="entry name" value="Fungal_SecMetab_SDRs"/>
</dbReference>
<accession>G7DUW2</accession>
<dbReference type="GO" id="GO:0005737">
    <property type="term" value="C:cytoplasm"/>
    <property type="evidence" value="ECO:0007669"/>
    <property type="project" value="TreeGrafter"/>
</dbReference>
<dbReference type="SUPFAM" id="SSF51735">
    <property type="entry name" value="NAD(P)-binding Rossmann-fold domains"/>
    <property type="match status" value="1"/>
</dbReference>
<sequence length="271" mass="29242">MVRHVAVIQGSSRGLGLAFSRHLLNNTRLHVVGTSRDPEKARHAILKDGDKSLEKRLTTLELDVLNEGTISAAAESVKSSQGAECLRLLINVSGILDKPEKSIMKLDADTLRRTFEINTFGHLLTFKHFLPLLPTKKEAKQDGSEDLAEGLLKPDLSVMASMSARVGSIADNKMGGWYSYRMSKAAVNQAVQTLNRELSSRSVGSSIALALHPGTVLGTDLSSPIVDPNTKEKDGVHPPAKAAQLLLQAIGKMGIDDGGKFIDFAGKEIPW</sequence>
<gene>
    <name evidence="2" type="primary">Mo01023</name>
    <name evidence="2" type="ORF">E5Q_01023</name>
</gene>
<protein>
    <submittedName>
        <fullName evidence="2">Uncharacterized protein</fullName>
    </submittedName>
</protein>
<dbReference type="AlphaFoldDB" id="G7DUW2"/>
<evidence type="ECO:0000256" key="1">
    <source>
        <dbReference type="ARBA" id="ARBA00006484"/>
    </source>
</evidence>
<dbReference type="PANTHER" id="PTHR43544:SF12">
    <property type="entry name" value="NAD(P)-BINDING ROSSMANN-FOLD SUPERFAMILY PROTEIN"/>
    <property type="match status" value="1"/>
</dbReference>
<comment type="similarity">
    <text evidence="1">Belongs to the short-chain dehydrogenases/reductases (SDR) family.</text>
</comment>
<dbReference type="EMBL" id="BABT02000032">
    <property type="protein sequence ID" value="GAA94372.1"/>
    <property type="molecule type" value="Genomic_DNA"/>
</dbReference>
<dbReference type="OMA" id="HRNVPKD"/>
<name>G7DUW2_MIXOS</name>
<dbReference type="Pfam" id="PF00106">
    <property type="entry name" value="adh_short"/>
    <property type="match status" value="1"/>
</dbReference>
<evidence type="ECO:0000313" key="2">
    <source>
        <dbReference type="EMBL" id="GAA94372.1"/>
    </source>
</evidence>
<dbReference type="Gene3D" id="3.40.50.720">
    <property type="entry name" value="NAD(P)-binding Rossmann-like Domain"/>
    <property type="match status" value="1"/>
</dbReference>
<evidence type="ECO:0000313" key="3">
    <source>
        <dbReference type="Proteomes" id="UP000009131"/>
    </source>
</evidence>
<dbReference type="PANTHER" id="PTHR43544">
    <property type="entry name" value="SHORT-CHAIN DEHYDROGENASE/REDUCTASE"/>
    <property type="match status" value="1"/>
</dbReference>
<dbReference type="Proteomes" id="UP000009131">
    <property type="component" value="Unassembled WGS sequence"/>
</dbReference>
<dbReference type="GO" id="GO:0016491">
    <property type="term" value="F:oxidoreductase activity"/>
    <property type="evidence" value="ECO:0007669"/>
    <property type="project" value="TreeGrafter"/>
</dbReference>
<dbReference type="RefSeq" id="XP_014565979.1">
    <property type="nucleotide sequence ID" value="XM_014710493.1"/>
</dbReference>
<proteinExistence type="inferred from homology"/>
<dbReference type="PRINTS" id="PR00081">
    <property type="entry name" value="GDHRDH"/>
</dbReference>
<dbReference type="HOGENOM" id="CLU_010194_9_7_1"/>
<dbReference type="OrthoDB" id="5296at2759"/>
<comment type="caution">
    <text evidence="2">The sequence shown here is derived from an EMBL/GenBank/DDBJ whole genome shotgun (WGS) entry which is preliminary data.</text>
</comment>